<dbReference type="EMBL" id="JBBWWQ010000004">
    <property type="protein sequence ID" value="KAK8948674.1"/>
    <property type="molecule type" value="Genomic_DNA"/>
</dbReference>
<gene>
    <name evidence="2" type="ORF">KSP39_PZI005661</name>
</gene>
<name>A0AAP0BRI5_9ASPA</name>
<protein>
    <submittedName>
        <fullName evidence="2">Uncharacterized protein</fullName>
    </submittedName>
</protein>
<reference evidence="2 3" key="1">
    <citation type="journal article" date="2022" name="Nat. Plants">
        <title>Genomes of leafy and leafless Platanthera orchids illuminate the evolution of mycoheterotrophy.</title>
        <authorList>
            <person name="Li M.H."/>
            <person name="Liu K.W."/>
            <person name="Li Z."/>
            <person name="Lu H.C."/>
            <person name="Ye Q.L."/>
            <person name="Zhang D."/>
            <person name="Wang J.Y."/>
            <person name="Li Y.F."/>
            <person name="Zhong Z.M."/>
            <person name="Liu X."/>
            <person name="Yu X."/>
            <person name="Liu D.K."/>
            <person name="Tu X.D."/>
            <person name="Liu B."/>
            <person name="Hao Y."/>
            <person name="Liao X.Y."/>
            <person name="Jiang Y.T."/>
            <person name="Sun W.H."/>
            <person name="Chen J."/>
            <person name="Chen Y.Q."/>
            <person name="Ai Y."/>
            <person name="Zhai J.W."/>
            <person name="Wu S.S."/>
            <person name="Zhou Z."/>
            <person name="Hsiao Y.Y."/>
            <person name="Wu W.L."/>
            <person name="Chen Y.Y."/>
            <person name="Lin Y.F."/>
            <person name="Hsu J.L."/>
            <person name="Li C.Y."/>
            <person name="Wang Z.W."/>
            <person name="Zhao X."/>
            <person name="Zhong W.Y."/>
            <person name="Ma X.K."/>
            <person name="Ma L."/>
            <person name="Huang J."/>
            <person name="Chen G.Z."/>
            <person name="Huang M.Z."/>
            <person name="Huang L."/>
            <person name="Peng D.H."/>
            <person name="Luo Y.B."/>
            <person name="Zou S.Q."/>
            <person name="Chen S.P."/>
            <person name="Lan S."/>
            <person name="Tsai W.C."/>
            <person name="Van de Peer Y."/>
            <person name="Liu Z.J."/>
        </authorList>
    </citation>
    <scope>NUCLEOTIDE SEQUENCE [LARGE SCALE GENOMIC DNA]</scope>
    <source>
        <strain evidence="2">Lor287</strain>
    </source>
</reference>
<feature type="region of interest" description="Disordered" evidence="1">
    <location>
        <begin position="78"/>
        <end position="110"/>
    </location>
</feature>
<keyword evidence="3" id="KW-1185">Reference proteome</keyword>
<evidence type="ECO:0000313" key="3">
    <source>
        <dbReference type="Proteomes" id="UP001418222"/>
    </source>
</evidence>
<evidence type="ECO:0000313" key="2">
    <source>
        <dbReference type="EMBL" id="KAK8948674.1"/>
    </source>
</evidence>
<proteinExistence type="predicted"/>
<feature type="compositionally biased region" description="Basic and acidic residues" evidence="1">
    <location>
        <begin position="90"/>
        <end position="99"/>
    </location>
</feature>
<accession>A0AAP0BRI5</accession>
<evidence type="ECO:0000256" key="1">
    <source>
        <dbReference type="SAM" id="MobiDB-lite"/>
    </source>
</evidence>
<comment type="caution">
    <text evidence="2">The sequence shown here is derived from an EMBL/GenBank/DDBJ whole genome shotgun (WGS) entry which is preliminary data.</text>
</comment>
<sequence>MLMSTFLITIGDDRVGLSFALLAAESEERPDLWSVDSAHDQLTEPHLQQLKHGGADLQRCLIRWLQWELGRAKVEDQEMLGQTEGVGSAQRRDAGEQKRVSRRVGRTGNTASAFNRSKAVGFKEPDCGSTCAHCRH</sequence>
<dbReference type="AlphaFoldDB" id="A0AAP0BRI5"/>
<organism evidence="2 3">
    <name type="scientific">Platanthera zijinensis</name>
    <dbReference type="NCBI Taxonomy" id="2320716"/>
    <lineage>
        <taxon>Eukaryota</taxon>
        <taxon>Viridiplantae</taxon>
        <taxon>Streptophyta</taxon>
        <taxon>Embryophyta</taxon>
        <taxon>Tracheophyta</taxon>
        <taxon>Spermatophyta</taxon>
        <taxon>Magnoliopsida</taxon>
        <taxon>Liliopsida</taxon>
        <taxon>Asparagales</taxon>
        <taxon>Orchidaceae</taxon>
        <taxon>Orchidoideae</taxon>
        <taxon>Orchideae</taxon>
        <taxon>Orchidinae</taxon>
        <taxon>Platanthera</taxon>
    </lineage>
</organism>
<dbReference type="Proteomes" id="UP001418222">
    <property type="component" value="Unassembled WGS sequence"/>
</dbReference>